<feature type="transmembrane region" description="Helical" evidence="8">
    <location>
        <begin position="364"/>
        <end position="382"/>
    </location>
</feature>
<evidence type="ECO:0000256" key="3">
    <source>
        <dbReference type="ARBA" id="ARBA00022679"/>
    </source>
</evidence>
<evidence type="ECO:0000256" key="7">
    <source>
        <dbReference type="ARBA" id="ARBA00024033"/>
    </source>
</evidence>
<keyword evidence="3" id="KW-0808">Transferase</keyword>
<dbReference type="EMBL" id="CP101751">
    <property type="protein sequence ID" value="UUC46294.1"/>
    <property type="molecule type" value="Genomic_DNA"/>
</dbReference>
<evidence type="ECO:0000256" key="1">
    <source>
        <dbReference type="ARBA" id="ARBA00004651"/>
    </source>
</evidence>
<keyword evidence="2" id="KW-1003">Cell membrane</keyword>
<dbReference type="InterPro" id="IPR018584">
    <property type="entry name" value="GT87"/>
</dbReference>
<dbReference type="RefSeq" id="WP_256551961.1">
    <property type="nucleotide sequence ID" value="NZ_CP101751.1"/>
</dbReference>
<sequence>MTPNLTKNKFSRFSFLLQPKYIFGVLVVLAALIAVKQYNHGSYNNYSIFKYTFWHLIESKSLYAHYPDEYWDRNHYGPVFALFIAPFALLPDALGMVLWNVCSVLVFAFGVQSLPLSNKVKAIIVLICANELITALLSFQFNIFLTGAILIAFSYTLKNKNLIASFPIVSCTMIKLYGIVGLAFFFFTQKKIQFILGLFFWAVVLFVLPMLLSSPKFIIDTYIEWFNTLVYKNSSNISLDSYQDISFMGMVRRALGDPTIPNSPFLIGGVLLFGATYLRIKQFQFLEFRLLLLASTLIFTVIFSSGSESPTYIIAFTGVAIWFMSKSHPSKWHIALLVFAILLTSLSPTDLFPKVARVFIRNHALKALPCVIIWFTIIYEMLTRDFKPKSIAVCEN</sequence>
<keyword evidence="4 8" id="KW-0812">Transmembrane</keyword>
<feature type="transmembrane region" description="Helical" evidence="8">
    <location>
        <begin position="123"/>
        <end position="156"/>
    </location>
</feature>
<feature type="transmembrane region" description="Helical" evidence="8">
    <location>
        <begin position="162"/>
        <end position="187"/>
    </location>
</feature>
<evidence type="ECO:0000256" key="5">
    <source>
        <dbReference type="ARBA" id="ARBA00022989"/>
    </source>
</evidence>
<feature type="transmembrane region" description="Helical" evidence="8">
    <location>
        <begin position="79"/>
        <end position="111"/>
    </location>
</feature>
<keyword evidence="10" id="KW-1185">Reference proteome</keyword>
<comment type="subcellular location">
    <subcellularLocation>
        <location evidence="1">Cell membrane</location>
        <topology evidence="1">Multi-pass membrane protein</topology>
    </subcellularLocation>
</comment>
<feature type="transmembrane region" description="Helical" evidence="8">
    <location>
        <begin position="285"/>
        <end position="303"/>
    </location>
</feature>
<proteinExistence type="inferred from homology"/>
<reference evidence="9" key="1">
    <citation type="submission" date="2022-07" db="EMBL/GenBank/DDBJ databases">
        <title>Isolation, identification, and degradation of a PFOSA degrading strain from sewage treatment plant.</title>
        <authorList>
            <person name="Zhang L."/>
            <person name="Huo Y."/>
        </authorList>
    </citation>
    <scope>NUCLEOTIDE SEQUENCE</scope>
    <source>
        <strain evidence="9">C1</strain>
    </source>
</reference>
<accession>A0ABY5IY73</accession>
<keyword evidence="5 8" id="KW-1133">Transmembrane helix</keyword>
<keyword evidence="6 8" id="KW-0472">Membrane</keyword>
<feature type="transmembrane region" description="Helical" evidence="8">
    <location>
        <begin position="260"/>
        <end position="278"/>
    </location>
</feature>
<protein>
    <submittedName>
        <fullName evidence="9">DUF2029 domain-containing protein</fullName>
    </submittedName>
</protein>
<comment type="similarity">
    <text evidence="7">Belongs to the glycosyltransferase 87 family.</text>
</comment>
<gene>
    <name evidence="9" type="ORF">NOX80_03610</name>
</gene>
<evidence type="ECO:0000256" key="2">
    <source>
        <dbReference type="ARBA" id="ARBA00022475"/>
    </source>
</evidence>
<feature type="transmembrane region" description="Helical" evidence="8">
    <location>
        <begin position="194"/>
        <end position="212"/>
    </location>
</feature>
<evidence type="ECO:0000313" key="9">
    <source>
        <dbReference type="EMBL" id="UUC46294.1"/>
    </source>
</evidence>
<evidence type="ECO:0000256" key="8">
    <source>
        <dbReference type="SAM" id="Phobius"/>
    </source>
</evidence>
<feature type="transmembrane region" description="Helical" evidence="8">
    <location>
        <begin position="332"/>
        <end position="352"/>
    </location>
</feature>
<feature type="transmembrane region" description="Helical" evidence="8">
    <location>
        <begin position="21"/>
        <end position="38"/>
    </location>
</feature>
<evidence type="ECO:0000256" key="6">
    <source>
        <dbReference type="ARBA" id="ARBA00023136"/>
    </source>
</evidence>
<evidence type="ECO:0000256" key="4">
    <source>
        <dbReference type="ARBA" id="ARBA00022692"/>
    </source>
</evidence>
<dbReference type="Pfam" id="PF09594">
    <property type="entry name" value="GT87"/>
    <property type="match status" value="1"/>
</dbReference>
<name>A0ABY5IY73_9FLAO</name>
<organism evidence="9 10">
    <name type="scientific">Flavobacterium cerinum</name>
    <dbReference type="NCBI Taxonomy" id="2502784"/>
    <lineage>
        <taxon>Bacteria</taxon>
        <taxon>Pseudomonadati</taxon>
        <taxon>Bacteroidota</taxon>
        <taxon>Flavobacteriia</taxon>
        <taxon>Flavobacteriales</taxon>
        <taxon>Flavobacteriaceae</taxon>
        <taxon>Flavobacterium</taxon>
    </lineage>
</organism>
<dbReference type="Proteomes" id="UP001059844">
    <property type="component" value="Chromosome"/>
</dbReference>
<evidence type="ECO:0000313" key="10">
    <source>
        <dbReference type="Proteomes" id="UP001059844"/>
    </source>
</evidence>